<sequence>MKKAVLPHHSYCSADIYQKGKPDRRTSSKTYSQTLRVDLDAEAQQCHRNSEAKRRGLRTADGQLPEWRGRREALVGSAGVT</sequence>
<name>A0A9Q1EXL3_SYNKA</name>
<evidence type="ECO:0000313" key="1">
    <source>
        <dbReference type="EMBL" id="KAJ8346935.1"/>
    </source>
</evidence>
<proteinExistence type="predicted"/>
<comment type="caution">
    <text evidence="1">The sequence shown here is derived from an EMBL/GenBank/DDBJ whole genome shotgun (WGS) entry which is preliminary data.</text>
</comment>
<dbReference type="EMBL" id="JAINUF010000011">
    <property type="protein sequence ID" value="KAJ8346935.1"/>
    <property type="molecule type" value="Genomic_DNA"/>
</dbReference>
<gene>
    <name evidence="1" type="ORF">SKAU_G00283360</name>
</gene>
<dbReference type="Proteomes" id="UP001152622">
    <property type="component" value="Chromosome 11"/>
</dbReference>
<keyword evidence="2" id="KW-1185">Reference proteome</keyword>
<protein>
    <submittedName>
        <fullName evidence="1">Uncharacterized protein</fullName>
    </submittedName>
</protein>
<organism evidence="1 2">
    <name type="scientific">Synaphobranchus kaupii</name>
    <name type="common">Kaup's arrowtooth eel</name>
    <dbReference type="NCBI Taxonomy" id="118154"/>
    <lineage>
        <taxon>Eukaryota</taxon>
        <taxon>Metazoa</taxon>
        <taxon>Chordata</taxon>
        <taxon>Craniata</taxon>
        <taxon>Vertebrata</taxon>
        <taxon>Euteleostomi</taxon>
        <taxon>Actinopterygii</taxon>
        <taxon>Neopterygii</taxon>
        <taxon>Teleostei</taxon>
        <taxon>Anguilliformes</taxon>
        <taxon>Synaphobranchidae</taxon>
        <taxon>Synaphobranchus</taxon>
    </lineage>
</organism>
<dbReference type="AlphaFoldDB" id="A0A9Q1EXL3"/>
<accession>A0A9Q1EXL3</accession>
<reference evidence="1" key="1">
    <citation type="journal article" date="2023" name="Science">
        <title>Genome structures resolve the early diversification of teleost fishes.</title>
        <authorList>
            <person name="Parey E."/>
            <person name="Louis A."/>
            <person name="Montfort J."/>
            <person name="Bouchez O."/>
            <person name="Roques C."/>
            <person name="Iampietro C."/>
            <person name="Lluch J."/>
            <person name="Castinel A."/>
            <person name="Donnadieu C."/>
            <person name="Desvignes T."/>
            <person name="Floi Bucao C."/>
            <person name="Jouanno E."/>
            <person name="Wen M."/>
            <person name="Mejri S."/>
            <person name="Dirks R."/>
            <person name="Jansen H."/>
            <person name="Henkel C."/>
            <person name="Chen W.J."/>
            <person name="Zahm M."/>
            <person name="Cabau C."/>
            <person name="Klopp C."/>
            <person name="Thompson A.W."/>
            <person name="Robinson-Rechavi M."/>
            <person name="Braasch I."/>
            <person name="Lecointre G."/>
            <person name="Bobe J."/>
            <person name="Postlethwait J.H."/>
            <person name="Berthelot C."/>
            <person name="Roest Crollius H."/>
            <person name="Guiguen Y."/>
        </authorList>
    </citation>
    <scope>NUCLEOTIDE SEQUENCE</scope>
    <source>
        <strain evidence="1">WJC10195</strain>
    </source>
</reference>
<evidence type="ECO:0000313" key="2">
    <source>
        <dbReference type="Proteomes" id="UP001152622"/>
    </source>
</evidence>